<name>A0ABQ9CMY9_9PASS</name>
<proteinExistence type="predicted"/>
<gene>
    <name evidence="1" type="ORF">WISP_138507</name>
</gene>
<keyword evidence="2" id="KW-1185">Reference proteome</keyword>
<organism evidence="1 2">
    <name type="scientific">Willisornis vidua</name>
    <name type="common">Xingu scale-backed antbird</name>
    <dbReference type="NCBI Taxonomy" id="1566151"/>
    <lineage>
        <taxon>Eukaryota</taxon>
        <taxon>Metazoa</taxon>
        <taxon>Chordata</taxon>
        <taxon>Craniata</taxon>
        <taxon>Vertebrata</taxon>
        <taxon>Euteleostomi</taxon>
        <taxon>Archelosauria</taxon>
        <taxon>Archosauria</taxon>
        <taxon>Dinosauria</taxon>
        <taxon>Saurischia</taxon>
        <taxon>Theropoda</taxon>
        <taxon>Coelurosauria</taxon>
        <taxon>Aves</taxon>
        <taxon>Neognathae</taxon>
        <taxon>Neoaves</taxon>
        <taxon>Telluraves</taxon>
        <taxon>Australaves</taxon>
        <taxon>Passeriformes</taxon>
        <taxon>Thamnophilidae</taxon>
        <taxon>Willisornis</taxon>
    </lineage>
</organism>
<accession>A0ABQ9CMY9</accession>
<dbReference type="Proteomes" id="UP001145742">
    <property type="component" value="Unassembled WGS sequence"/>
</dbReference>
<sequence>MKTILTEKMQNKMNYCNKEEIKYVEMKISIHETVPCIVINNTMPDLQKKMQTLEVITPHYKTLLVPEESEGRMKKQEFLDIIASEDD</sequence>
<reference evidence="1" key="1">
    <citation type="submission" date="2019-10" db="EMBL/GenBank/DDBJ databases">
        <authorList>
            <person name="Soares A.E.R."/>
            <person name="Aleixo A."/>
            <person name="Schneider P."/>
            <person name="Miyaki C.Y."/>
            <person name="Schneider M.P."/>
            <person name="Mello C."/>
            <person name="Vasconcelos A.T.R."/>
        </authorList>
    </citation>
    <scope>NUCLEOTIDE SEQUENCE</scope>
    <source>
        <tissue evidence="1">Muscle</tissue>
    </source>
</reference>
<dbReference type="EMBL" id="WHWB01034693">
    <property type="protein sequence ID" value="KAJ7405758.1"/>
    <property type="molecule type" value="Genomic_DNA"/>
</dbReference>
<evidence type="ECO:0000313" key="2">
    <source>
        <dbReference type="Proteomes" id="UP001145742"/>
    </source>
</evidence>
<evidence type="ECO:0000313" key="1">
    <source>
        <dbReference type="EMBL" id="KAJ7405758.1"/>
    </source>
</evidence>
<comment type="caution">
    <text evidence="1">The sequence shown here is derived from an EMBL/GenBank/DDBJ whole genome shotgun (WGS) entry which is preliminary data.</text>
</comment>
<protein>
    <submittedName>
        <fullName evidence="1">Uncharacterized protein</fullName>
    </submittedName>
</protein>